<dbReference type="PANTHER" id="PTHR17985">
    <property type="entry name" value="SER/THR-RICH PROTEIN T10 IN DGCR REGION"/>
    <property type="match status" value="1"/>
</dbReference>
<comment type="caution">
    <text evidence="1">The sequence shown here is derived from an EMBL/GenBank/DDBJ whole genome shotgun (WGS) entry which is preliminary data.</text>
</comment>
<dbReference type="PANTHER" id="PTHR17985:SF8">
    <property type="entry name" value="TRANSPORT AND GOLGI ORGANIZATION PROTEIN 2 HOMOLOG"/>
    <property type="match status" value="1"/>
</dbReference>
<name>A0A1Y5HRA9_OLEAN</name>
<dbReference type="EMBL" id="MABE01000522">
    <property type="protein sequence ID" value="OUS39799.1"/>
    <property type="molecule type" value="Genomic_DNA"/>
</dbReference>
<evidence type="ECO:0000313" key="2">
    <source>
        <dbReference type="Proteomes" id="UP000227088"/>
    </source>
</evidence>
<dbReference type="Proteomes" id="UP000227088">
    <property type="component" value="Unassembled WGS sequence"/>
</dbReference>
<evidence type="ECO:0008006" key="3">
    <source>
        <dbReference type="Google" id="ProtNLM"/>
    </source>
</evidence>
<evidence type="ECO:0000313" key="1">
    <source>
        <dbReference type="EMBL" id="OUS39799.1"/>
    </source>
</evidence>
<gene>
    <name evidence="1" type="ORF">A9R00_09080</name>
</gene>
<accession>A0A1Y5HRA9</accession>
<dbReference type="Pfam" id="PF05742">
    <property type="entry name" value="TANGO2"/>
    <property type="match status" value="1"/>
</dbReference>
<dbReference type="InterPro" id="IPR008551">
    <property type="entry name" value="TANGO2"/>
</dbReference>
<dbReference type="AlphaFoldDB" id="A0A1Y5HRA9"/>
<protein>
    <recommendedName>
        <fullName evidence="3">NRDE family protein</fullName>
    </recommendedName>
</protein>
<organism evidence="1 2">
    <name type="scientific">Oleispira antarctica</name>
    <dbReference type="NCBI Taxonomy" id="188908"/>
    <lineage>
        <taxon>Bacteria</taxon>
        <taxon>Pseudomonadati</taxon>
        <taxon>Pseudomonadota</taxon>
        <taxon>Gammaproteobacteria</taxon>
        <taxon>Oceanospirillales</taxon>
        <taxon>Oceanospirillaceae</taxon>
        <taxon>Oleispira</taxon>
    </lineage>
</organism>
<sequence>MCLITFQWQPEAENKLILSANRDEFLNRPAQALHPWQDIDGVYAGKDLSLGGTWLGIHKNGRFAALTNHRDVRIKGPELPISRGNLVLDFLTSDIDPLSYLELLATKSELYAGYNLLVADQHQLGYFSNRSEQAPRLLAPGVYGLSNGLLDSRWPKVEQAKQQLNDWLTINDNQQPLAGLLSSTVIANDSRLPDTGIAVEMERMLSCQKIIMPNYGTRCSTGLVINKDHIQIEEISWLENGDEDSRQAYQLATAVISATD</sequence>
<reference evidence="2" key="1">
    <citation type="journal article" date="2017" name="Proc. Natl. Acad. Sci. U.S.A.">
        <title>Simulation of Deepwater Horizon oil plume reveals substrate specialization within a complex community of hydrocarbon degraders.</title>
        <authorList>
            <person name="Hu P."/>
            <person name="Dubinsky E.A."/>
            <person name="Probst A.J."/>
            <person name="Wang J."/>
            <person name="Sieber C.M.K."/>
            <person name="Tom L.M."/>
            <person name="Gardinali P."/>
            <person name="Banfield J.F."/>
            <person name="Atlas R.M."/>
            <person name="Andersen G.L."/>
        </authorList>
    </citation>
    <scope>NUCLEOTIDE SEQUENCE [LARGE SCALE GENOMIC DNA]</scope>
</reference>
<proteinExistence type="predicted"/>